<dbReference type="Proteomes" id="UP001497482">
    <property type="component" value="Chromosome 16"/>
</dbReference>
<protein>
    <submittedName>
        <fullName evidence="2">Uncharacterized protein</fullName>
    </submittedName>
</protein>
<organism evidence="2 3">
    <name type="scientific">Knipowitschia caucasica</name>
    <name type="common">Caucasian dwarf goby</name>
    <name type="synonym">Pomatoschistus caucasicus</name>
    <dbReference type="NCBI Taxonomy" id="637954"/>
    <lineage>
        <taxon>Eukaryota</taxon>
        <taxon>Metazoa</taxon>
        <taxon>Chordata</taxon>
        <taxon>Craniata</taxon>
        <taxon>Vertebrata</taxon>
        <taxon>Euteleostomi</taxon>
        <taxon>Actinopterygii</taxon>
        <taxon>Neopterygii</taxon>
        <taxon>Teleostei</taxon>
        <taxon>Neoteleostei</taxon>
        <taxon>Acanthomorphata</taxon>
        <taxon>Gobiaria</taxon>
        <taxon>Gobiiformes</taxon>
        <taxon>Gobioidei</taxon>
        <taxon>Gobiidae</taxon>
        <taxon>Gobiinae</taxon>
        <taxon>Knipowitschia</taxon>
    </lineage>
</organism>
<accession>A0AAV2K5J8</accession>
<reference evidence="2 3" key="1">
    <citation type="submission" date="2024-04" db="EMBL/GenBank/DDBJ databases">
        <authorList>
            <person name="Waldvogel A.-M."/>
            <person name="Schoenle A."/>
        </authorList>
    </citation>
    <scope>NUCLEOTIDE SEQUENCE [LARGE SCALE GENOMIC DNA]</scope>
</reference>
<keyword evidence="3" id="KW-1185">Reference proteome</keyword>
<gene>
    <name evidence="2" type="ORF">KC01_LOCUS14627</name>
</gene>
<proteinExistence type="predicted"/>
<dbReference type="EMBL" id="OZ035838">
    <property type="protein sequence ID" value="CAL1584260.1"/>
    <property type="molecule type" value="Genomic_DNA"/>
</dbReference>
<evidence type="ECO:0000313" key="2">
    <source>
        <dbReference type="EMBL" id="CAL1584260.1"/>
    </source>
</evidence>
<dbReference type="AlphaFoldDB" id="A0AAV2K5J8"/>
<evidence type="ECO:0000313" key="3">
    <source>
        <dbReference type="Proteomes" id="UP001497482"/>
    </source>
</evidence>
<feature type="region of interest" description="Disordered" evidence="1">
    <location>
        <begin position="38"/>
        <end position="72"/>
    </location>
</feature>
<evidence type="ECO:0000256" key="1">
    <source>
        <dbReference type="SAM" id="MobiDB-lite"/>
    </source>
</evidence>
<name>A0AAV2K5J8_KNICA</name>
<feature type="compositionally biased region" description="Polar residues" evidence="1">
    <location>
        <begin position="42"/>
        <end position="54"/>
    </location>
</feature>
<sequence>MGNSKKVDVQVTLSQPSARSAGRFCRRTFELLYFTERRGPPSSASKRFCSNSPSLKPEHFTPASATKHRIPT</sequence>